<dbReference type="GeneID" id="29069177"/>
<dbReference type="RefSeq" id="YP_009293023.1">
    <property type="nucleotide sequence ID" value="NC_031127.1"/>
</dbReference>
<dbReference type="KEGG" id="vg:29069177"/>
<evidence type="ECO:0000313" key="1">
    <source>
        <dbReference type="EMBL" id="ANZ49137.1"/>
    </source>
</evidence>
<proteinExistence type="predicted"/>
<dbReference type="Proteomes" id="UP000203302">
    <property type="component" value="Segment"/>
</dbReference>
<gene>
    <name evidence="1" type="ORF">HUXLEY_55</name>
</gene>
<reference evidence="2" key="1">
    <citation type="submission" date="2016-06" db="EMBL/GenBank/DDBJ databases">
        <authorList>
            <person name="Berg J.A."/>
            <person name="Grossarth S.E."/>
            <person name="Jarvis T.M."/>
            <person name="Merrill B.D."/>
            <person name="Breakwell D.P."/>
            <person name="Hope S."/>
            <person name="Grose J.H."/>
        </authorList>
    </citation>
    <scope>NUCLEOTIDE SEQUENCE [LARGE SCALE GENOMIC DNA]</scope>
</reference>
<accession>A0A1B2ICY4</accession>
<evidence type="ECO:0000313" key="2">
    <source>
        <dbReference type="Proteomes" id="UP000203302"/>
    </source>
</evidence>
<dbReference type="EMBL" id="KX397368">
    <property type="protein sequence ID" value="ANZ49137.1"/>
    <property type="molecule type" value="Genomic_DNA"/>
</dbReference>
<sequence>MSRRKKQPGFSPREAARERVRSIMRGMNTTENVFLGHSKTHAEKIDREFERINSLMGEDLKAYLTEWLKHSQAAFLGAMHDFKTRLFAVRTDADAKATKLMAVIDGHKWDEIKDVVIVAELELADFDIQVDNVAQETLLSIVEAGAAYEQRRECVRVGLNNNWTHEAILTKLRELDAQAAAEALAAAEATAESVVEQEEPANV</sequence>
<protein>
    <submittedName>
        <fullName evidence="1">Uncharacterized protein</fullName>
    </submittedName>
</protein>
<dbReference type="OrthoDB" id="26765at10239"/>
<organism evidence="1 2">
    <name type="scientific">Erwinia phage vB_EamM_Huxley</name>
    <dbReference type="NCBI Taxonomy" id="1883373"/>
    <lineage>
        <taxon>Viruses</taxon>
        <taxon>Duplodnaviria</taxon>
        <taxon>Heunggongvirae</taxon>
        <taxon>Uroviricota</taxon>
        <taxon>Caudoviricetes</taxon>
        <taxon>Chimalliviridae</taxon>
        <taxon>Machinavirus</taxon>
        <taxon>Machinavirus machina</taxon>
    </lineage>
</organism>
<name>A0A1B2ICY4_9CAUD</name>